<sequence>MDIEIIKKNGQTFYLSDYQIIVSDIKIQSIEMTDKYQDFEGIHGRRLVSSVYHKRKIVVPAFFIVENNVDFAIQRDLMFQLLQDHEPFYIRELRKFEKDQYRFKDTTQYDYQEVNGQGTPLYNKQANVYVSGNQYLVKLVNVMVPIQKLNKCNVVFEFETVELPFAESSGTSLQLHHNEIDNYWDSALDIDFNDTSKRTYIFENINKGKVFYHGTVPNNQFNMYKKVKIIIGTSTNAFDWSLNNRQTMSIKDIDLDAGDVLVYDGLNITKNNESIVEKTNIELPAFYPGFNTFFFNQTVERVEFDMRFYKK</sequence>
<evidence type="ECO:0000313" key="3">
    <source>
        <dbReference type="EMBL" id="MBE2128555.1"/>
    </source>
</evidence>
<feature type="domain" description="Siphovirus-type tail component RIFT-related" evidence="1">
    <location>
        <begin position="8"/>
        <end position="102"/>
    </location>
</feature>
<gene>
    <name evidence="4" type="ORF">CD116_13555</name>
    <name evidence="2" type="ORF">ERS140147_00037</name>
    <name evidence="3" type="ORF">ILQ21_05815</name>
</gene>
<dbReference type="EMBL" id="JADAMT010000006">
    <property type="protein sequence ID" value="MBE2128555.1"/>
    <property type="molecule type" value="Genomic_DNA"/>
</dbReference>
<dbReference type="EMBL" id="PPQS01000051">
    <property type="protein sequence ID" value="PNZ48316.1"/>
    <property type="molecule type" value="Genomic_DNA"/>
</dbReference>
<accession>A0A2K4AE30</accession>
<keyword evidence="7" id="KW-1185">Reference proteome</keyword>
<dbReference type="Proteomes" id="UP000236395">
    <property type="component" value="Unassembled WGS sequence"/>
</dbReference>
<dbReference type="Proteomes" id="UP000596960">
    <property type="component" value="Unassembled WGS sequence"/>
</dbReference>
<evidence type="ECO:0000259" key="1">
    <source>
        <dbReference type="Pfam" id="PF05709"/>
    </source>
</evidence>
<dbReference type="InterPro" id="IPR008841">
    <property type="entry name" value="Siphovirus-type_tail_N"/>
</dbReference>
<dbReference type="RefSeq" id="WP_047528800.1">
    <property type="nucleotide sequence ID" value="NZ_CBCSFW010000003.1"/>
</dbReference>
<dbReference type="EMBL" id="CCEH01000001">
    <property type="protein sequence ID" value="CDR26512.1"/>
    <property type="molecule type" value="Genomic_DNA"/>
</dbReference>
<dbReference type="AlphaFoldDB" id="A0A2K4AE30"/>
<protein>
    <submittedName>
        <fullName evidence="3">Phage tail family protein</fullName>
    </submittedName>
    <submittedName>
        <fullName evidence="4">Phage tail protein</fullName>
    </submittedName>
    <submittedName>
        <fullName evidence="2">Phi 11 orf43</fullName>
    </submittedName>
</protein>
<dbReference type="GeneID" id="98345665"/>
<evidence type="ECO:0000313" key="7">
    <source>
        <dbReference type="Proteomes" id="UP000596960"/>
    </source>
</evidence>
<evidence type="ECO:0000313" key="5">
    <source>
        <dbReference type="Proteomes" id="UP000044616"/>
    </source>
</evidence>
<proteinExistence type="predicted"/>
<evidence type="ECO:0000313" key="2">
    <source>
        <dbReference type="EMBL" id="CDR26512.1"/>
    </source>
</evidence>
<name>A0A2K4AE30_9STAP</name>
<evidence type="ECO:0000313" key="4">
    <source>
        <dbReference type="EMBL" id="PNZ48316.1"/>
    </source>
</evidence>
<evidence type="ECO:0000313" key="6">
    <source>
        <dbReference type="Proteomes" id="UP000236395"/>
    </source>
</evidence>
<accession>A0A077UH72</accession>
<dbReference type="Proteomes" id="UP000044616">
    <property type="component" value="Unassembled WGS sequence"/>
</dbReference>
<reference evidence="4 6" key="2">
    <citation type="submission" date="2017-08" db="EMBL/GenBank/DDBJ databases">
        <title>Draft genome sequences of 64 type strains of genus Staph aureus.</title>
        <authorList>
            <person name="Cole K."/>
            <person name="Golubchik T."/>
            <person name="Russell J."/>
            <person name="Foster D."/>
            <person name="Llewelyn M."/>
            <person name="Wilson D."/>
            <person name="Crook D."/>
            <person name="Paul J."/>
        </authorList>
    </citation>
    <scope>NUCLEOTIDE SEQUENCE [LARGE SCALE GENOMIC DNA]</scope>
    <source>
        <strain evidence="4 6">DSM 28300</strain>
    </source>
</reference>
<organism evidence="4 6">
    <name type="scientific">Staphylococcus schweitzeri</name>
    <dbReference type="NCBI Taxonomy" id="1654388"/>
    <lineage>
        <taxon>Bacteria</taxon>
        <taxon>Bacillati</taxon>
        <taxon>Bacillota</taxon>
        <taxon>Bacilli</taxon>
        <taxon>Bacillales</taxon>
        <taxon>Staphylococcaceae</taxon>
        <taxon>Staphylococcus</taxon>
    </lineage>
</organism>
<dbReference type="Pfam" id="PF05709">
    <property type="entry name" value="Sipho_tail"/>
    <property type="match status" value="1"/>
</dbReference>
<reference evidence="2 5" key="1">
    <citation type="submission" date="2014-05" db="EMBL/GenBank/DDBJ databases">
        <authorList>
            <person name="Aslett A.Martin."/>
            <person name="De Silva Nishadi"/>
        </authorList>
    </citation>
    <scope>NUCLEOTIDE SEQUENCE [LARGE SCALE GENOMIC DNA]</scope>
</reference>
<reference evidence="3 7" key="3">
    <citation type="submission" date="2020-10" db="EMBL/GenBank/DDBJ databases">
        <title>Phenotypic and genomic profiling of Staphylococcus argenteus in Canada and the United States and recommendations for clinical result reporting.</title>
        <authorList>
            <person name="Eshaghi A."/>
            <person name="Bommersbach C."/>
            <person name="Zitterman S."/>
            <person name="Burnham C.-A.D."/>
            <person name="Patel R."/>
            <person name="Schuetz A.N."/>
            <person name="Patel S.N."/>
            <person name="Kus J.V."/>
        </authorList>
    </citation>
    <scope>NUCLEOTIDE SEQUENCE [LARGE SCALE GENOMIC DNA]</scope>
    <source>
        <strain evidence="3 7">DSM 28300</strain>
    </source>
</reference>